<dbReference type="EC" id="2.7.8.5" evidence="6 18"/>
<dbReference type="InterPro" id="IPR048254">
    <property type="entry name" value="CDP_ALCOHOL_P_TRANSF_CS"/>
</dbReference>
<evidence type="ECO:0000313" key="22">
    <source>
        <dbReference type="Proteomes" id="UP000754750"/>
    </source>
</evidence>
<sequence length="195" mass="21458">MNLPNKLTMFRLILVPFFVAVLLAPALPHHYLIAAILFAVASYTDHLDGMLARKNNQITDFGKFMDPLADKVLVISALVCFVELHLANVWMVLLIIAREFMVTSIRLVAADKGQVIAANNWGKAKTVSQIIAILVVLLLQYFLELTIAFSSYPLGITEQSAMLVGQLLILIATVLAVVSGAIYLKQNWHIVKTAG</sequence>
<evidence type="ECO:0000256" key="12">
    <source>
        <dbReference type="ARBA" id="ARBA00022989"/>
    </source>
</evidence>
<keyword evidence="10 19" id="KW-0808">Transferase</keyword>
<dbReference type="EMBL" id="SVNY01000003">
    <property type="protein sequence ID" value="MBE6833507.1"/>
    <property type="molecule type" value="Genomic_DNA"/>
</dbReference>
<accession>A0A928Q565</accession>
<dbReference type="PANTHER" id="PTHR14269">
    <property type="entry name" value="CDP-DIACYLGLYCEROL--GLYCEROL-3-PHOSPHATE 3-PHOSPHATIDYLTRANSFERASE-RELATED"/>
    <property type="match status" value="1"/>
</dbReference>
<evidence type="ECO:0000256" key="19">
    <source>
        <dbReference type="RuleBase" id="RU003750"/>
    </source>
</evidence>
<comment type="pathway">
    <text evidence="4">Lipid metabolism.</text>
</comment>
<dbReference type="PANTHER" id="PTHR14269:SF62">
    <property type="entry name" value="CDP-DIACYLGLYCEROL--GLYCEROL-3-PHOSPHATE 3-PHOSPHATIDYLTRANSFERASE 1, CHLOROPLASTIC"/>
    <property type="match status" value="1"/>
</dbReference>
<evidence type="ECO:0000256" key="5">
    <source>
        <dbReference type="ARBA" id="ARBA00010441"/>
    </source>
</evidence>
<keyword evidence="13" id="KW-0443">Lipid metabolism</keyword>
<comment type="catalytic activity">
    <reaction evidence="17">
        <text>a CDP-1,2-diacyl-sn-glycerol + sn-glycerol 3-phosphate = a 1,2-diacyl-sn-glycero-3-phospho-(1'-sn-glycero-3'-phosphate) + CMP + H(+)</text>
        <dbReference type="Rhea" id="RHEA:12593"/>
        <dbReference type="ChEBI" id="CHEBI:15378"/>
        <dbReference type="ChEBI" id="CHEBI:57597"/>
        <dbReference type="ChEBI" id="CHEBI:58332"/>
        <dbReference type="ChEBI" id="CHEBI:60110"/>
        <dbReference type="ChEBI" id="CHEBI:60377"/>
        <dbReference type="EC" id="2.7.8.5"/>
    </reaction>
</comment>
<dbReference type="FunFam" id="1.20.120.1760:FF:000004">
    <property type="entry name" value="CDP-diacylglycerol--glycerol-3-phosphate 3-phosphatidyltransferase"/>
    <property type="match status" value="1"/>
</dbReference>
<dbReference type="RefSeq" id="WP_020072538.1">
    <property type="nucleotide sequence ID" value="NZ_SVNY01000003.1"/>
</dbReference>
<evidence type="ECO:0000256" key="11">
    <source>
        <dbReference type="ARBA" id="ARBA00022692"/>
    </source>
</evidence>
<evidence type="ECO:0000256" key="16">
    <source>
        <dbReference type="ARBA" id="ARBA00023264"/>
    </source>
</evidence>
<evidence type="ECO:0000256" key="18">
    <source>
        <dbReference type="NCBIfam" id="TIGR00560"/>
    </source>
</evidence>
<comment type="caution">
    <text evidence="21">The sequence shown here is derived from an EMBL/GenBank/DDBJ whole genome shotgun (WGS) entry which is preliminary data.</text>
</comment>
<reference evidence="21" key="1">
    <citation type="submission" date="2019-04" db="EMBL/GenBank/DDBJ databases">
        <title>Evolution of Biomass-Degrading Anaerobic Consortia Revealed by Metagenomics.</title>
        <authorList>
            <person name="Peng X."/>
        </authorList>
    </citation>
    <scope>NUCLEOTIDE SEQUENCE</scope>
    <source>
        <strain evidence="21">SIG551</strain>
    </source>
</reference>
<evidence type="ECO:0000313" key="21">
    <source>
        <dbReference type="EMBL" id="MBE6833507.1"/>
    </source>
</evidence>
<dbReference type="NCBIfam" id="TIGR00560">
    <property type="entry name" value="pgsA"/>
    <property type="match status" value="1"/>
</dbReference>
<dbReference type="GO" id="GO:0005886">
    <property type="term" value="C:plasma membrane"/>
    <property type="evidence" value="ECO:0007669"/>
    <property type="project" value="UniProtKB-SubCell"/>
</dbReference>
<dbReference type="Proteomes" id="UP000754750">
    <property type="component" value="Unassembled WGS sequence"/>
</dbReference>
<evidence type="ECO:0000256" key="17">
    <source>
        <dbReference type="ARBA" id="ARBA00048586"/>
    </source>
</evidence>
<dbReference type="AlphaFoldDB" id="A0A928Q565"/>
<dbReference type="Pfam" id="PF01066">
    <property type="entry name" value="CDP-OH_P_transf"/>
    <property type="match status" value="1"/>
</dbReference>
<dbReference type="GO" id="GO:0046474">
    <property type="term" value="P:glycerophospholipid biosynthetic process"/>
    <property type="evidence" value="ECO:0007669"/>
    <property type="project" value="TreeGrafter"/>
</dbReference>
<evidence type="ECO:0000256" key="10">
    <source>
        <dbReference type="ARBA" id="ARBA00022679"/>
    </source>
</evidence>
<dbReference type="Gene3D" id="1.20.120.1760">
    <property type="match status" value="1"/>
</dbReference>
<feature type="transmembrane region" description="Helical" evidence="20">
    <location>
        <begin position="130"/>
        <end position="149"/>
    </location>
</feature>
<dbReference type="InterPro" id="IPR043130">
    <property type="entry name" value="CDP-OH_PTrfase_TM_dom"/>
</dbReference>
<dbReference type="InterPro" id="IPR050324">
    <property type="entry name" value="CDP-alcohol_PTase-I"/>
</dbReference>
<name>A0A928Q565_9FIRM</name>
<dbReference type="InterPro" id="IPR004570">
    <property type="entry name" value="Phosphatidylglycerol_P_synth"/>
</dbReference>
<keyword evidence="14 20" id="KW-0472">Membrane</keyword>
<evidence type="ECO:0000256" key="1">
    <source>
        <dbReference type="ARBA" id="ARBA00003973"/>
    </source>
</evidence>
<feature type="transmembrane region" description="Helical" evidence="20">
    <location>
        <begin position="161"/>
        <end position="184"/>
    </location>
</feature>
<evidence type="ECO:0000256" key="20">
    <source>
        <dbReference type="SAM" id="Phobius"/>
    </source>
</evidence>
<comment type="subcellular location">
    <subcellularLocation>
        <location evidence="2">Cell membrane</location>
        <topology evidence="2">Multi-pass membrane protein</topology>
    </subcellularLocation>
</comment>
<evidence type="ECO:0000256" key="4">
    <source>
        <dbReference type="ARBA" id="ARBA00005189"/>
    </source>
</evidence>
<keyword evidence="12 20" id="KW-1133">Transmembrane helix</keyword>
<evidence type="ECO:0000256" key="2">
    <source>
        <dbReference type="ARBA" id="ARBA00004651"/>
    </source>
</evidence>
<organism evidence="21 22">
    <name type="scientific">Faecalispora sporosphaeroides</name>
    <dbReference type="NCBI Taxonomy" id="1549"/>
    <lineage>
        <taxon>Bacteria</taxon>
        <taxon>Bacillati</taxon>
        <taxon>Bacillota</taxon>
        <taxon>Clostridia</taxon>
        <taxon>Eubacteriales</taxon>
        <taxon>Oscillospiraceae</taxon>
        <taxon>Faecalispora</taxon>
    </lineage>
</organism>
<comment type="pathway">
    <text evidence="3">Phospholipid metabolism; phosphatidylglycerol biosynthesis; phosphatidylglycerol from CDP-diacylglycerol: step 1/2.</text>
</comment>
<comment type="similarity">
    <text evidence="5 19">Belongs to the CDP-alcohol phosphatidyltransferase class-I family.</text>
</comment>
<evidence type="ECO:0000256" key="8">
    <source>
        <dbReference type="ARBA" id="ARBA00022475"/>
    </source>
</evidence>
<evidence type="ECO:0000256" key="9">
    <source>
        <dbReference type="ARBA" id="ARBA00022516"/>
    </source>
</evidence>
<proteinExistence type="inferred from homology"/>
<evidence type="ECO:0000256" key="3">
    <source>
        <dbReference type="ARBA" id="ARBA00005042"/>
    </source>
</evidence>
<keyword evidence="11 20" id="KW-0812">Transmembrane</keyword>
<dbReference type="PIRSF" id="PIRSF000847">
    <property type="entry name" value="Phos_ph_gly_syn"/>
    <property type="match status" value="1"/>
</dbReference>
<gene>
    <name evidence="21" type="primary">pgsA</name>
    <name evidence="21" type="ORF">E7512_07995</name>
</gene>
<evidence type="ECO:0000256" key="13">
    <source>
        <dbReference type="ARBA" id="ARBA00023098"/>
    </source>
</evidence>
<dbReference type="PROSITE" id="PS00379">
    <property type="entry name" value="CDP_ALCOHOL_P_TRANSF"/>
    <property type="match status" value="1"/>
</dbReference>
<keyword evidence="8" id="KW-1003">Cell membrane</keyword>
<feature type="transmembrane region" description="Helical" evidence="20">
    <location>
        <begin position="72"/>
        <end position="97"/>
    </location>
</feature>
<comment type="function">
    <text evidence="1">This protein catalyzes the committed step to the synthesis of the acidic phospholipids.</text>
</comment>
<dbReference type="GO" id="GO:0008444">
    <property type="term" value="F:CDP-diacylglycerol-glycerol-3-phosphate 3-phosphatidyltransferase activity"/>
    <property type="evidence" value="ECO:0007669"/>
    <property type="project" value="UniProtKB-UniRule"/>
</dbReference>
<evidence type="ECO:0000256" key="14">
    <source>
        <dbReference type="ARBA" id="ARBA00023136"/>
    </source>
</evidence>
<keyword evidence="15" id="KW-0594">Phospholipid biosynthesis</keyword>
<keyword evidence="9" id="KW-0444">Lipid biosynthesis</keyword>
<protein>
    <recommendedName>
        <fullName evidence="7 18">CDP-diacylglycerol--glycerol-3-phosphate 3-phosphatidyltransferase</fullName>
        <ecNumber evidence="6 18">2.7.8.5</ecNumber>
    </recommendedName>
</protein>
<evidence type="ECO:0000256" key="15">
    <source>
        <dbReference type="ARBA" id="ARBA00023209"/>
    </source>
</evidence>
<evidence type="ECO:0000256" key="7">
    <source>
        <dbReference type="ARBA" id="ARBA00014944"/>
    </source>
</evidence>
<keyword evidence="16" id="KW-1208">Phospholipid metabolism</keyword>
<dbReference type="InterPro" id="IPR000462">
    <property type="entry name" value="CDP-OH_P_trans"/>
</dbReference>
<evidence type="ECO:0000256" key="6">
    <source>
        <dbReference type="ARBA" id="ARBA00013170"/>
    </source>
</evidence>